<reference evidence="1 2" key="1">
    <citation type="journal article" date="2019" name="Philos. Trans. R. Soc. Lond., B, Biol. Sci.">
        <title>Ant behaviour and brain gene expression of defending hosts depend on the ecological success of the intruding social parasite.</title>
        <authorList>
            <person name="Kaur R."/>
            <person name="Stoldt M."/>
            <person name="Jongepier E."/>
            <person name="Feldmeyer B."/>
            <person name="Menzel F."/>
            <person name="Bornberg-Bauer E."/>
            <person name="Foitzik S."/>
        </authorList>
    </citation>
    <scope>NUCLEOTIDE SEQUENCE [LARGE SCALE GENOMIC DNA]</scope>
    <source>
        <tissue evidence="1">Whole body</tissue>
    </source>
</reference>
<proteinExistence type="predicted"/>
<dbReference type="Proteomes" id="UP000310200">
    <property type="component" value="Unassembled WGS sequence"/>
</dbReference>
<organism evidence="1 2">
    <name type="scientific">Temnothorax longispinosus</name>
    <dbReference type="NCBI Taxonomy" id="300112"/>
    <lineage>
        <taxon>Eukaryota</taxon>
        <taxon>Metazoa</taxon>
        <taxon>Ecdysozoa</taxon>
        <taxon>Arthropoda</taxon>
        <taxon>Hexapoda</taxon>
        <taxon>Insecta</taxon>
        <taxon>Pterygota</taxon>
        <taxon>Neoptera</taxon>
        <taxon>Endopterygota</taxon>
        <taxon>Hymenoptera</taxon>
        <taxon>Apocrita</taxon>
        <taxon>Aculeata</taxon>
        <taxon>Formicoidea</taxon>
        <taxon>Formicidae</taxon>
        <taxon>Myrmicinae</taxon>
        <taxon>Temnothorax</taxon>
    </lineage>
</organism>
<keyword evidence="2" id="KW-1185">Reference proteome</keyword>
<comment type="caution">
    <text evidence="1">The sequence shown here is derived from an EMBL/GenBank/DDBJ whole genome shotgun (WGS) entry which is preliminary data.</text>
</comment>
<name>A0A4S2KS93_9HYME</name>
<accession>A0A4S2KS93</accession>
<evidence type="ECO:0000313" key="1">
    <source>
        <dbReference type="EMBL" id="TGZ50887.1"/>
    </source>
</evidence>
<gene>
    <name evidence="1" type="ORF">DBV15_11622</name>
</gene>
<dbReference type="AlphaFoldDB" id="A0A4S2KS93"/>
<protein>
    <submittedName>
        <fullName evidence="1">Uncharacterized protein</fullName>
    </submittedName>
</protein>
<evidence type="ECO:0000313" key="2">
    <source>
        <dbReference type="Proteomes" id="UP000310200"/>
    </source>
</evidence>
<dbReference type="EMBL" id="QBLH01001849">
    <property type="protein sequence ID" value="TGZ50887.1"/>
    <property type="molecule type" value="Genomic_DNA"/>
</dbReference>
<sequence length="68" mass="7958">MRVVIEMIHAFRSGDKAARLRKLTRFITTEDAPGRINVLLESNQWDNVIIELYARHAQDRYDDATRLS</sequence>